<evidence type="ECO:0000313" key="1">
    <source>
        <dbReference type="EMBL" id="KKP72053.1"/>
    </source>
</evidence>
<name>A0A0G0BRM5_9BACT</name>
<dbReference type="Proteomes" id="UP000034923">
    <property type="component" value="Unassembled WGS sequence"/>
</dbReference>
<comment type="caution">
    <text evidence="1">The sequence shown here is derived from an EMBL/GenBank/DDBJ whole genome shotgun (WGS) entry which is preliminary data.</text>
</comment>
<gene>
    <name evidence="1" type="ORF">UR70_C0014G0008</name>
</gene>
<evidence type="ECO:0008006" key="3">
    <source>
        <dbReference type="Google" id="ProtNLM"/>
    </source>
</evidence>
<protein>
    <recommendedName>
        <fullName evidence="3">POTRA domain-containing protein</fullName>
    </recommendedName>
</protein>
<sequence>MKSRSVLNSPRLSGLKKKKRKILRKKIFFLIFLFLLIFIGLSFLAKWEKLNIDNIQITGNKVVETKTIEEAVKEKIAGNYLWFFPKTNFIIYPQHEIEIDLRNKFKRIKEVFVNNRNIKNLEVFVTERTALYTYCGIVPPKLDNSENKLPDEEKCYFLDEGGYIFDEAPYFSGEVYLKFYGSVYKATAEDGNGPLGFYFYQANFGKLISLKETLERIGIKPVIFYIQDDGDIKIFLSSTTAQSGPFIIFKANDNFDKIVENLQSVLFTEPLQTEFKTKYSSLIKIDLRFGNKVYYKFK</sequence>
<evidence type="ECO:0000313" key="2">
    <source>
        <dbReference type="Proteomes" id="UP000034923"/>
    </source>
</evidence>
<dbReference type="EMBL" id="LBQE01000014">
    <property type="protein sequence ID" value="KKP72053.1"/>
    <property type="molecule type" value="Genomic_DNA"/>
</dbReference>
<organism evidence="1 2">
    <name type="scientific">Candidatus Nomurabacteria bacterium GW2011_GWB1_35_20</name>
    <dbReference type="NCBI Taxonomy" id="1618740"/>
    <lineage>
        <taxon>Bacteria</taxon>
        <taxon>Candidatus Nomuraibacteriota</taxon>
    </lineage>
</organism>
<proteinExistence type="predicted"/>
<dbReference type="AlphaFoldDB" id="A0A0G0BRM5"/>
<reference evidence="1 2" key="1">
    <citation type="journal article" date="2015" name="Nature">
        <title>rRNA introns, odd ribosomes, and small enigmatic genomes across a large radiation of phyla.</title>
        <authorList>
            <person name="Brown C.T."/>
            <person name="Hug L.A."/>
            <person name="Thomas B.C."/>
            <person name="Sharon I."/>
            <person name="Castelle C.J."/>
            <person name="Singh A."/>
            <person name="Wilkins M.J."/>
            <person name="Williams K.H."/>
            <person name="Banfield J.F."/>
        </authorList>
    </citation>
    <scope>NUCLEOTIDE SEQUENCE [LARGE SCALE GENOMIC DNA]</scope>
</reference>
<accession>A0A0G0BRM5</accession>